<dbReference type="PANTHER" id="PTHR10658">
    <property type="entry name" value="PHOSPHATIDYLINOSITOL TRANSFER PROTEIN"/>
    <property type="match status" value="1"/>
</dbReference>
<dbReference type="GO" id="GO:0008526">
    <property type="term" value="F:phosphatidylinositol transfer activity"/>
    <property type="evidence" value="ECO:0007669"/>
    <property type="project" value="TreeGrafter"/>
</dbReference>
<sequence length="266" mass="30606">MLIKEYRIVMPLSLQEYQIGQLYTTIEASKLETGGGEGIEVLVDEPFEGIPLLGGKYTSGNYTKKRYHLSQRIPSKLRFMLPKTSLEFVEEAWNAYPYCKTLITNPNGFRNLSIQIESMHVEGSTVDDNILQLPPEILREREVVEIDIANDPFPKCRTHNPQTYVMRKRNRGPLAADWIKTTTPLMTCVKLVSVDFSVFGLQSHIENFLQGIEKNIFLKFSRQVWCLADEWIDLNLEQVRQLELKSKWDLDEMRTTGAARVNSDSS</sequence>
<evidence type="ECO:0000259" key="1">
    <source>
        <dbReference type="Pfam" id="PF02121"/>
    </source>
</evidence>
<dbReference type="InterPro" id="IPR055261">
    <property type="entry name" value="PI_transfer_N"/>
</dbReference>
<feature type="domain" description="Phosphatidylinositol transfer protein N-terminal" evidence="1">
    <location>
        <begin position="1"/>
        <end position="245"/>
    </location>
</feature>
<keyword evidence="3" id="KW-1185">Reference proteome</keyword>
<dbReference type="Gene3D" id="3.30.530.20">
    <property type="match status" value="1"/>
</dbReference>
<dbReference type="FunFam" id="3.30.530.20:FF:000028">
    <property type="entry name" value="Phosphatidylinositol transfer protein 5"/>
    <property type="match status" value="1"/>
</dbReference>
<dbReference type="GO" id="GO:0071944">
    <property type="term" value="C:cell periphery"/>
    <property type="evidence" value="ECO:0007669"/>
    <property type="project" value="UniProtKB-ARBA"/>
</dbReference>
<dbReference type="GO" id="GO:0035091">
    <property type="term" value="F:phosphatidylinositol binding"/>
    <property type="evidence" value="ECO:0007669"/>
    <property type="project" value="TreeGrafter"/>
</dbReference>
<protein>
    <recommendedName>
        <fullName evidence="1">Phosphatidylinositol transfer protein N-terminal domain-containing protein</fullName>
    </recommendedName>
</protein>
<accession>A0A8I6SA96</accession>
<name>A0A8I6SA96_CIMLE</name>
<evidence type="ECO:0000313" key="2">
    <source>
        <dbReference type="EnsemblMetazoa" id="XP_014259909.1"/>
    </source>
</evidence>
<dbReference type="InterPro" id="IPR023393">
    <property type="entry name" value="START-like_dom_sf"/>
</dbReference>
<dbReference type="SUPFAM" id="SSF55961">
    <property type="entry name" value="Bet v1-like"/>
    <property type="match status" value="1"/>
</dbReference>
<dbReference type="Proteomes" id="UP000494040">
    <property type="component" value="Unassembled WGS sequence"/>
</dbReference>
<dbReference type="PRINTS" id="PR00391">
    <property type="entry name" value="PITRANSFER"/>
</dbReference>
<dbReference type="GO" id="GO:0008525">
    <property type="term" value="F:phosphatidylcholine transporter activity"/>
    <property type="evidence" value="ECO:0007669"/>
    <property type="project" value="TreeGrafter"/>
</dbReference>
<organism evidence="2 3">
    <name type="scientific">Cimex lectularius</name>
    <name type="common">Bed bug</name>
    <name type="synonym">Acanthia lectularia</name>
    <dbReference type="NCBI Taxonomy" id="79782"/>
    <lineage>
        <taxon>Eukaryota</taxon>
        <taxon>Metazoa</taxon>
        <taxon>Ecdysozoa</taxon>
        <taxon>Arthropoda</taxon>
        <taxon>Hexapoda</taxon>
        <taxon>Insecta</taxon>
        <taxon>Pterygota</taxon>
        <taxon>Neoptera</taxon>
        <taxon>Paraneoptera</taxon>
        <taxon>Hemiptera</taxon>
        <taxon>Heteroptera</taxon>
        <taxon>Panheteroptera</taxon>
        <taxon>Cimicomorpha</taxon>
        <taxon>Cimicidae</taxon>
        <taxon>Cimex</taxon>
    </lineage>
</organism>
<dbReference type="GO" id="GO:0031210">
    <property type="term" value="F:phosphatidylcholine binding"/>
    <property type="evidence" value="ECO:0007669"/>
    <property type="project" value="TreeGrafter"/>
</dbReference>
<dbReference type="Pfam" id="PF02121">
    <property type="entry name" value="IP_trans"/>
    <property type="match status" value="1"/>
</dbReference>
<gene>
    <name evidence="2" type="primary">106672759</name>
</gene>
<dbReference type="KEGG" id="clec:106672759"/>
<evidence type="ECO:0000313" key="3">
    <source>
        <dbReference type="Proteomes" id="UP000494040"/>
    </source>
</evidence>
<dbReference type="OrthoDB" id="18453at2759"/>
<proteinExistence type="predicted"/>
<dbReference type="EnsemblMetazoa" id="XM_014404423.1">
    <property type="protein sequence ID" value="XP_014259909.1"/>
    <property type="gene ID" value="LOC106672759"/>
</dbReference>
<dbReference type="InterPro" id="IPR001666">
    <property type="entry name" value="PI_transfer"/>
</dbReference>
<dbReference type="GO" id="GO:0005737">
    <property type="term" value="C:cytoplasm"/>
    <property type="evidence" value="ECO:0007669"/>
    <property type="project" value="UniProtKB-ARBA"/>
</dbReference>
<dbReference type="PANTHER" id="PTHR10658:SF11">
    <property type="entry name" value="VIBRATOR, ISOFORM B"/>
    <property type="match status" value="1"/>
</dbReference>
<dbReference type="AlphaFoldDB" id="A0A8I6SA96"/>
<reference evidence="2" key="1">
    <citation type="submission" date="2022-01" db="UniProtKB">
        <authorList>
            <consortium name="EnsemblMetazoa"/>
        </authorList>
    </citation>
    <scope>IDENTIFICATION</scope>
</reference>